<dbReference type="NCBIfam" id="TIGR00756">
    <property type="entry name" value="PPR"/>
    <property type="match status" value="8"/>
</dbReference>
<dbReference type="Proteomes" id="UP000467840">
    <property type="component" value="Chromosome 17"/>
</dbReference>
<feature type="repeat" description="PPR" evidence="3">
    <location>
        <begin position="311"/>
        <end position="345"/>
    </location>
</feature>
<dbReference type="Gene3D" id="1.25.40.10">
    <property type="entry name" value="Tetratricopeptide repeat domain"/>
    <property type="match status" value="4"/>
</dbReference>
<evidence type="ECO:0000256" key="3">
    <source>
        <dbReference type="PROSITE-ProRule" id="PRU00708"/>
    </source>
</evidence>
<evidence type="ECO:0000256" key="2">
    <source>
        <dbReference type="ARBA" id="ARBA00022737"/>
    </source>
</evidence>
<dbReference type="PROSITE" id="PS51375">
    <property type="entry name" value="PPR"/>
    <property type="match status" value="7"/>
</dbReference>
<dbReference type="Pfam" id="PF01535">
    <property type="entry name" value="PPR"/>
    <property type="match status" value="1"/>
</dbReference>
<name>A0A6A6M8V8_HEVBR</name>
<protein>
    <recommendedName>
        <fullName evidence="6">Pentacotripeptide-repeat region of PRORP domain-containing protein</fullName>
    </recommendedName>
</protein>
<dbReference type="Pfam" id="PF12854">
    <property type="entry name" value="PPR_1"/>
    <property type="match status" value="3"/>
</dbReference>
<dbReference type="AlphaFoldDB" id="A0A6A6M8V8"/>
<evidence type="ECO:0008006" key="6">
    <source>
        <dbReference type="Google" id="ProtNLM"/>
    </source>
</evidence>
<dbReference type="PANTHER" id="PTHR47447:SF22">
    <property type="entry name" value="TETRATRICOPEPTIDE-LIKE HELICAL DOMAIN SUPERFAMILY"/>
    <property type="match status" value="1"/>
</dbReference>
<keyword evidence="2" id="KW-0677">Repeat</keyword>
<sequence length="470" mass="53097">MAGKGLFPSLKTCNFLLSSLVKANELKKSYEGGDAIGLFLKMEKIGVAPNVVAYNIIHGLCKNGRLDEAFQFKEKMDGHMAEALPIRDDMVSKGISPIQLLSIQLYKAFARVIKWKMLSMFWRKCCQEGDAIKNIKPNDGLLTTLVSRLCKNGNMQEAAKLLKEMLEGMILDKISYNTLILGCCKEGKLEEGFKLKEEMVKQGMQPDLYTYNLLLHGLCNKGKIEEAGMLWAECQRNGHVPNVYTYGVMRWILQSQQVEEGEKLFREMVTMKIALNSVVYNTIIRAYCKCGNMVEAFRLRHDMRSRGIPLTSATYSSLVHGLCNIGLVDNANDLLDEMRKEGLSPNIFCYTALIGGYCRLGQMDKVDSIVQEMSLHNIHLKNYLYHHDRWALQIGKYEEASKLLGEMTEKELSQMLSPNTLTNGFSKVGRVEEAFKVCDQMSSRGVSLDEITYTTLIDGWHKPSAVTNQE</sequence>
<feature type="repeat" description="PPR" evidence="3">
    <location>
        <begin position="346"/>
        <end position="380"/>
    </location>
</feature>
<dbReference type="Pfam" id="PF13041">
    <property type="entry name" value="PPR_2"/>
    <property type="match status" value="3"/>
</dbReference>
<feature type="repeat" description="PPR" evidence="3">
    <location>
        <begin position="414"/>
        <end position="448"/>
    </location>
</feature>
<evidence type="ECO:0000256" key="1">
    <source>
        <dbReference type="ARBA" id="ARBA00007626"/>
    </source>
</evidence>
<comment type="caution">
    <text evidence="4">The sequence shown here is derived from an EMBL/GenBank/DDBJ whole genome shotgun (WGS) entry which is preliminary data.</text>
</comment>
<feature type="repeat" description="PPR" evidence="3">
    <location>
        <begin position="138"/>
        <end position="168"/>
    </location>
</feature>
<dbReference type="InterPro" id="IPR002885">
    <property type="entry name" value="PPR_rpt"/>
</dbReference>
<proteinExistence type="inferred from homology"/>
<keyword evidence="5" id="KW-1185">Reference proteome</keyword>
<evidence type="ECO:0000313" key="4">
    <source>
        <dbReference type="EMBL" id="KAF2308958.1"/>
    </source>
</evidence>
<gene>
    <name evidence="4" type="ORF">GH714_025987</name>
</gene>
<organism evidence="4 5">
    <name type="scientific">Hevea brasiliensis</name>
    <name type="common">Para rubber tree</name>
    <name type="synonym">Siphonia brasiliensis</name>
    <dbReference type="NCBI Taxonomy" id="3981"/>
    <lineage>
        <taxon>Eukaryota</taxon>
        <taxon>Viridiplantae</taxon>
        <taxon>Streptophyta</taxon>
        <taxon>Embryophyta</taxon>
        <taxon>Tracheophyta</taxon>
        <taxon>Spermatophyta</taxon>
        <taxon>Magnoliopsida</taxon>
        <taxon>eudicotyledons</taxon>
        <taxon>Gunneridae</taxon>
        <taxon>Pentapetalae</taxon>
        <taxon>rosids</taxon>
        <taxon>fabids</taxon>
        <taxon>Malpighiales</taxon>
        <taxon>Euphorbiaceae</taxon>
        <taxon>Crotonoideae</taxon>
        <taxon>Micrandreae</taxon>
        <taxon>Hevea</taxon>
    </lineage>
</organism>
<dbReference type="InterPro" id="IPR011990">
    <property type="entry name" value="TPR-like_helical_dom_sf"/>
</dbReference>
<comment type="similarity">
    <text evidence="1">Belongs to the PPR family. P subfamily.</text>
</comment>
<feature type="repeat" description="PPR" evidence="3">
    <location>
        <begin position="207"/>
        <end position="241"/>
    </location>
</feature>
<dbReference type="SUPFAM" id="SSF81901">
    <property type="entry name" value="HCP-like"/>
    <property type="match status" value="1"/>
</dbReference>
<feature type="repeat" description="PPR" evidence="3">
    <location>
        <begin position="172"/>
        <end position="206"/>
    </location>
</feature>
<dbReference type="EMBL" id="JAAGAX010000007">
    <property type="protein sequence ID" value="KAF2308958.1"/>
    <property type="molecule type" value="Genomic_DNA"/>
</dbReference>
<feature type="repeat" description="PPR" evidence="3">
    <location>
        <begin position="276"/>
        <end position="310"/>
    </location>
</feature>
<reference evidence="4 5" key="1">
    <citation type="journal article" date="2020" name="Mol. Plant">
        <title>The Chromosome-Based Rubber Tree Genome Provides New Insights into Spurge Genome Evolution and Rubber Biosynthesis.</title>
        <authorList>
            <person name="Liu J."/>
            <person name="Shi C."/>
            <person name="Shi C.C."/>
            <person name="Li W."/>
            <person name="Zhang Q.J."/>
            <person name="Zhang Y."/>
            <person name="Li K."/>
            <person name="Lu H.F."/>
            <person name="Shi C."/>
            <person name="Zhu S.T."/>
            <person name="Xiao Z.Y."/>
            <person name="Nan H."/>
            <person name="Yue Y."/>
            <person name="Zhu X.G."/>
            <person name="Wu Y."/>
            <person name="Hong X.N."/>
            <person name="Fan G.Y."/>
            <person name="Tong Y."/>
            <person name="Zhang D."/>
            <person name="Mao C.L."/>
            <person name="Liu Y.L."/>
            <person name="Hao S.J."/>
            <person name="Liu W.Q."/>
            <person name="Lv M.Q."/>
            <person name="Zhang H.B."/>
            <person name="Liu Y."/>
            <person name="Hu-Tang G.R."/>
            <person name="Wang J.P."/>
            <person name="Wang J.H."/>
            <person name="Sun Y.H."/>
            <person name="Ni S.B."/>
            <person name="Chen W.B."/>
            <person name="Zhang X.C."/>
            <person name="Jiao Y.N."/>
            <person name="Eichler E.E."/>
            <person name="Li G.H."/>
            <person name="Liu X."/>
            <person name="Gao L.Z."/>
        </authorList>
    </citation>
    <scope>NUCLEOTIDE SEQUENCE [LARGE SCALE GENOMIC DNA]</scope>
    <source>
        <strain evidence="5">cv. GT1</strain>
        <tissue evidence="4">Leaf</tissue>
    </source>
</reference>
<dbReference type="PANTHER" id="PTHR47447">
    <property type="entry name" value="OS03G0856100 PROTEIN"/>
    <property type="match status" value="1"/>
</dbReference>
<accession>A0A6A6M8V8</accession>
<evidence type="ECO:0000313" key="5">
    <source>
        <dbReference type="Proteomes" id="UP000467840"/>
    </source>
</evidence>